<proteinExistence type="predicted"/>
<sequence length="350" mass="39979">MSVMLLIPSYEPQEKVFLFVQQLEKETGTQILIVDDGSGVRYQKIFQKLSVLPSVTVLSYPVNKGKGAALKIGFQKIMSDYPDVDGVVTADSDGQHSIDDIKRMIAAVESVQTHTLILGTRSFNKKKTPFKSYWGNRISAIFFYFATGLKCEDTQTGLRAMKHQLLPELLTIEGERFEYEMNVLLQSKERKIQLEQLPIETIYESNNEHSHFRAIQDSYLIYKPLIRYISSALFSFLIDMTVFLLLLFLLGNSEDIVVPATIIARVISGVVNYLLARAWVFEDKSRVQTTLWKYGLLFLGQMFLSSIGVQLLLKFLPIAFISKLLVDSLLFGVSFIIQNRIVFQKWKVME</sequence>
<name>A0ABS4CLJ1_9ENTE</name>
<feature type="transmembrane region" description="Helical" evidence="5">
    <location>
        <begin position="291"/>
        <end position="312"/>
    </location>
</feature>
<dbReference type="SUPFAM" id="SSF53448">
    <property type="entry name" value="Nucleotide-diphospho-sugar transferases"/>
    <property type="match status" value="1"/>
</dbReference>
<dbReference type="Gene3D" id="3.90.550.10">
    <property type="entry name" value="Spore Coat Polysaccharide Biosynthesis Protein SpsA, Chain A"/>
    <property type="match status" value="1"/>
</dbReference>
<keyword evidence="3 5" id="KW-1133">Transmembrane helix</keyword>
<evidence type="ECO:0000256" key="3">
    <source>
        <dbReference type="ARBA" id="ARBA00022989"/>
    </source>
</evidence>
<accession>A0ABS4CLJ1</accession>
<keyword evidence="9" id="KW-1185">Reference proteome</keyword>
<dbReference type="PANTHER" id="PTHR10859:SF114">
    <property type="entry name" value="DOLICHOL-PHOSPHATE MANNOSYLTRANSFERASE"/>
    <property type="match status" value="1"/>
</dbReference>
<dbReference type="RefSeq" id="WP_209558243.1">
    <property type="nucleotide sequence ID" value="NZ_JAEDXU010000008.1"/>
</dbReference>
<gene>
    <name evidence="8" type="ORF">I6N96_14330</name>
</gene>
<evidence type="ECO:0000313" key="9">
    <source>
        <dbReference type="Proteomes" id="UP000673375"/>
    </source>
</evidence>
<dbReference type="EMBL" id="JAEDXU010000008">
    <property type="protein sequence ID" value="MBP1047459.1"/>
    <property type="molecule type" value="Genomic_DNA"/>
</dbReference>
<evidence type="ECO:0000259" key="6">
    <source>
        <dbReference type="Pfam" id="PF00535"/>
    </source>
</evidence>
<comment type="subcellular location">
    <subcellularLocation>
        <location evidence="1">Membrane</location>
        <topology evidence="1">Multi-pass membrane protein</topology>
    </subcellularLocation>
</comment>
<evidence type="ECO:0000259" key="7">
    <source>
        <dbReference type="Pfam" id="PF04138"/>
    </source>
</evidence>
<reference evidence="8 9" key="1">
    <citation type="submission" date="2020-12" db="EMBL/GenBank/DDBJ databases">
        <title>Vagococcus allomyrinae sp. nov. and Enterococcus lavae sp. nov., isolated from the larvae of Allomyrina dichotoma.</title>
        <authorList>
            <person name="Lee S.D."/>
        </authorList>
    </citation>
    <scope>NUCLEOTIDE SEQUENCE [LARGE SCALE GENOMIC DNA]</scope>
    <source>
        <strain evidence="8 9">BWM-S5</strain>
    </source>
</reference>
<dbReference type="Proteomes" id="UP000673375">
    <property type="component" value="Unassembled WGS sequence"/>
</dbReference>
<dbReference type="Pfam" id="PF04138">
    <property type="entry name" value="GtrA_DPMS_TM"/>
    <property type="match status" value="1"/>
</dbReference>
<dbReference type="Pfam" id="PF00535">
    <property type="entry name" value="Glycos_transf_2"/>
    <property type="match status" value="1"/>
</dbReference>
<evidence type="ECO:0000256" key="4">
    <source>
        <dbReference type="ARBA" id="ARBA00023136"/>
    </source>
</evidence>
<keyword evidence="2 5" id="KW-0812">Transmembrane</keyword>
<protein>
    <submittedName>
        <fullName evidence="8">Bifunctional glycosyltransferase family 2/GtrA family protein</fullName>
    </submittedName>
</protein>
<dbReference type="InterPro" id="IPR001173">
    <property type="entry name" value="Glyco_trans_2-like"/>
</dbReference>
<evidence type="ECO:0000313" key="8">
    <source>
        <dbReference type="EMBL" id="MBP1047459.1"/>
    </source>
</evidence>
<feature type="transmembrane region" description="Helical" evidence="5">
    <location>
        <begin position="228"/>
        <end position="250"/>
    </location>
</feature>
<feature type="domain" description="GtrA/DPMS transmembrane" evidence="7">
    <location>
        <begin position="227"/>
        <end position="343"/>
    </location>
</feature>
<dbReference type="InterPro" id="IPR029044">
    <property type="entry name" value="Nucleotide-diphossugar_trans"/>
</dbReference>
<evidence type="ECO:0000256" key="2">
    <source>
        <dbReference type="ARBA" id="ARBA00022692"/>
    </source>
</evidence>
<dbReference type="InterPro" id="IPR007267">
    <property type="entry name" value="GtrA_DPMS_TM"/>
</dbReference>
<feature type="transmembrane region" description="Helical" evidence="5">
    <location>
        <begin position="256"/>
        <end position="279"/>
    </location>
</feature>
<organism evidence="8 9">
    <name type="scientific">Enterococcus larvae</name>
    <dbReference type="NCBI Taxonomy" id="2794352"/>
    <lineage>
        <taxon>Bacteria</taxon>
        <taxon>Bacillati</taxon>
        <taxon>Bacillota</taxon>
        <taxon>Bacilli</taxon>
        <taxon>Lactobacillales</taxon>
        <taxon>Enterococcaceae</taxon>
        <taxon>Enterococcus</taxon>
    </lineage>
</organism>
<feature type="transmembrane region" description="Helical" evidence="5">
    <location>
        <begin position="318"/>
        <end position="337"/>
    </location>
</feature>
<feature type="domain" description="Glycosyltransferase 2-like" evidence="6">
    <location>
        <begin position="26"/>
        <end position="164"/>
    </location>
</feature>
<dbReference type="PANTHER" id="PTHR10859">
    <property type="entry name" value="GLYCOSYL TRANSFERASE"/>
    <property type="match status" value="1"/>
</dbReference>
<dbReference type="CDD" id="cd04179">
    <property type="entry name" value="DPM_DPG-synthase_like"/>
    <property type="match status" value="1"/>
</dbReference>
<comment type="caution">
    <text evidence="8">The sequence shown here is derived from an EMBL/GenBank/DDBJ whole genome shotgun (WGS) entry which is preliminary data.</text>
</comment>
<evidence type="ECO:0000256" key="5">
    <source>
        <dbReference type="SAM" id="Phobius"/>
    </source>
</evidence>
<keyword evidence="4 5" id="KW-0472">Membrane</keyword>
<evidence type="ECO:0000256" key="1">
    <source>
        <dbReference type="ARBA" id="ARBA00004141"/>
    </source>
</evidence>